<dbReference type="SUPFAM" id="SSF53335">
    <property type="entry name" value="S-adenosyl-L-methionine-dependent methyltransferases"/>
    <property type="match status" value="1"/>
</dbReference>
<dbReference type="Pfam" id="PF04672">
    <property type="entry name" value="Methyltransf_19"/>
    <property type="match status" value="1"/>
</dbReference>
<keyword evidence="2" id="KW-1185">Reference proteome</keyword>
<organism evidence="1 2">
    <name type="scientific">Phytohabitans kaempferiae</name>
    <dbReference type="NCBI Taxonomy" id="1620943"/>
    <lineage>
        <taxon>Bacteria</taxon>
        <taxon>Bacillati</taxon>
        <taxon>Actinomycetota</taxon>
        <taxon>Actinomycetes</taxon>
        <taxon>Micromonosporales</taxon>
        <taxon>Micromonosporaceae</taxon>
    </lineage>
</organism>
<accession>A0ABV6MFY2</accession>
<keyword evidence="1" id="KW-0489">Methyltransferase</keyword>
<proteinExistence type="predicted"/>
<dbReference type="Gene3D" id="3.40.50.150">
    <property type="entry name" value="Vaccinia Virus protein VP39"/>
    <property type="match status" value="1"/>
</dbReference>
<sequence length="271" mass="29118">MPMGQPPWAEGVDLSRPSPARVYDYFLGGAHNFASDRDLAEQMLTVEPGVRQWAAANRSFLGRAVEHLLDSGVRQFIDLGAGIPTVGNVHDIALGATSDARVVYVDIDQVAVTHSRHLVADVADRVGVVQADLRKPDAVLGDPVTQRLIDFDRPVAILMVAVLHFVAESDEPEALLAAYRDAVPSGSGLVISHMTYPAEMTDQVRESVKTYGRSAAPLTFRSQAEVEALFAGWDLVDPGVVRVTRWRPTAAGNDPATLPDIPGLVGVAIKP</sequence>
<dbReference type="EMBL" id="JBHLUH010000079">
    <property type="protein sequence ID" value="MFC0533263.1"/>
    <property type="molecule type" value="Genomic_DNA"/>
</dbReference>
<dbReference type="PIRSF" id="PIRSF017393">
    <property type="entry name" value="MTase_SAV2177"/>
    <property type="match status" value="1"/>
</dbReference>
<dbReference type="EC" id="2.1.1.-" evidence="1"/>
<gene>
    <name evidence="1" type="ORF">ACFFIA_37215</name>
</gene>
<reference evidence="1 2" key="1">
    <citation type="submission" date="2024-09" db="EMBL/GenBank/DDBJ databases">
        <authorList>
            <person name="Sun Q."/>
            <person name="Mori K."/>
        </authorList>
    </citation>
    <scope>NUCLEOTIDE SEQUENCE [LARGE SCALE GENOMIC DNA]</scope>
    <source>
        <strain evidence="1 2">TBRC 3947</strain>
    </source>
</reference>
<dbReference type="GO" id="GO:0032259">
    <property type="term" value="P:methylation"/>
    <property type="evidence" value="ECO:0007669"/>
    <property type="project" value="UniProtKB-KW"/>
</dbReference>
<dbReference type="Proteomes" id="UP001589867">
    <property type="component" value="Unassembled WGS sequence"/>
</dbReference>
<dbReference type="GO" id="GO:0008168">
    <property type="term" value="F:methyltransferase activity"/>
    <property type="evidence" value="ECO:0007669"/>
    <property type="project" value="UniProtKB-KW"/>
</dbReference>
<dbReference type="RefSeq" id="WP_377260653.1">
    <property type="nucleotide sequence ID" value="NZ_JBHLUH010000079.1"/>
</dbReference>
<dbReference type="InterPro" id="IPR006764">
    <property type="entry name" value="SAM_dep_MeTrfase_SAV2177_type"/>
</dbReference>
<protein>
    <submittedName>
        <fullName evidence="1">SAM-dependent methyltransferase</fullName>
        <ecNumber evidence="1">2.1.1.-</ecNumber>
    </submittedName>
</protein>
<keyword evidence="1" id="KW-0808">Transferase</keyword>
<name>A0ABV6MFY2_9ACTN</name>
<comment type="caution">
    <text evidence="1">The sequence shown here is derived from an EMBL/GenBank/DDBJ whole genome shotgun (WGS) entry which is preliminary data.</text>
</comment>
<evidence type="ECO:0000313" key="2">
    <source>
        <dbReference type="Proteomes" id="UP001589867"/>
    </source>
</evidence>
<dbReference type="CDD" id="cd02440">
    <property type="entry name" value="AdoMet_MTases"/>
    <property type="match status" value="1"/>
</dbReference>
<dbReference type="InterPro" id="IPR029063">
    <property type="entry name" value="SAM-dependent_MTases_sf"/>
</dbReference>
<evidence type="ECO:0000313" key="1">
    <source>
        <dbReference type="EMBL" id="MFC0533263.1"/>
    </source>
</evidence>